<dbReference type="PANTHER" id="PTHR30558:SF3">
    <property type="entry name" value="BIOPOLYMER TRANSPORT PROTEIN EXBD-RELATED"/>
    <property type="match status" value="1"/>
</dbReference>
<evidence type="ECO:0000256" key="8">
    <source>
        <dbReference type="SAM" id="Phobius"/>
    </source>
</evidence>
<comment type="subcellular location">
    <subcellularLocation>
        <location evidence="1">Cell membrane</location>
        <topology evidence="1">Single-pass membrane protein</topology>
    </subcellularLocation>
    <subcellularLocation>
        <location evidence="7">Cell membrane</location>
        <topology evidence="7">Single-pass type II membrane protein</topology>
    </subcellularLocation>
</comment>
<protein>
    <submittedName>
        <fullName evidence="9">Protein TolR</fullName>
    </submittedName>
</protein>
<dbReference type="Pfam" id="PF02472">
    <property type="entry name" value="ExbD"/>
    <property type="match status" value="1"/>
</dbReference>
<dbReference type="RefSeq" id="WP_189513418.1">
    <property type="nucleotide sequence ID" value="NZ_BMXG01000007.1"/>
</dbReference>
<keyword evidence="3" id="KW-1003">Cell membrane</keyword>
<evidence type="ECO:0000313" key="9">
    <source>
        <dbReference type="EMBL" id="GHB99244.1"/>
    </source>
</evidence>
<reference evidence="9" key="2">
    <citation type="submission" date="2020-09" db="EMBL/GenBank/DDBJ databases">
        <authorList>
            <person name="Sun Q."/>
            <person name="Kim S."/>
        </authorList>
    </citation>
    <scope>NUCLEOTIDE SEQUENCE</scope>
    <source>
        <strain evidence="9">KCTC 12870</strain>
    </source>
</reference>
<evidence type="ECO:0000256" key="1">
    <source>
        <dbReference type="ARBA" id="ARBA00004162"/>
    </source>
</evidence>
<gene>
    <name evidence="9" type="ORF">GCM10007047_14290</name>
</gene>
<proteinExistence type="inferred from homology"/>
<reference evidence="9" key="1">
    <citation type="journal article" date="2014" name="Int. J. Syst. Evol. Microbiol.">
        <title>Complete genome sequence of Corynebacterium casei LMG S-19264T (=DSM 44701T), isolated from a smear-ripened cheese.</title>
        <authorList>
            <consortium name="US DOE Joint Genome Institute (JGI-PGF)"/>
            <person name="Walter F."/>
            <person name="Albersmeier A."/>
            <person name="Kalinowski J."/>
            <person name="Ruckert C."/>
        </authorList>
    </citation>
    <scope>NUCLEOTIDE SEQUENCE</scope>
    <source>
        <strain evidence="9">KCTC 12870</strain>
    </source>
</reference>
<dbReference type="AlphaFoldDB" id="A0A8J3D9Q3"/>
<dbReference type="Gene3D" id="3.30.420.270">
    <property type="match status" value="1"/>
</dbReference>
<dbReference type="InterPro" id="IPR003400">
    <property type="entry name" value="ExbD"/>
</dbReference>
<dbReference type="Proteomes" id="UP000642829">
    <property type="component" value="Unassembled WGS sequence"/>
</dbReference>
<comment type="caution">
    <text evidence="9">The sequence shown here is derived from an EMBL/GenBank/DDBJ whole genome shotgun (WGS) entry which is preliminary data.</text>
</comment>
<dbReference type="GO" id="GO:0005886">
    <property type="term" value="C:plasma membrane"/>
    <property type="evidence" value="ECO:0007669"/>
    <property type="project" value="UniProtKB-SubCell"/>
</dbReference>
<evidence type="ECO:0000256" key="4">
    <source>
        <dbReference type="ARBA" id="ARBA00022692"/>
    </source>
</evidence>
<feature type="transmembrane region" description="Helical" evidence="8">
    <location>
        <begin position="15"/>
        <end position="34"/>
    </location>
</feature>
<name>A0A8J3D9Q3_9BACT</name>
<keyword evidence="4 7" id="KW-0812">Transmembrane</keyword>
<keyword evidence="10" id="KW-1185">Reference proteome</keyword>
<organism evidence="9 10">
    <name type="scientific">Cerasicoccus arenae</name>
    <dbReference type="NCBI Taxonomy" id="424488"/>
    <lineage>
        <taxon>Bacteria</taxon>
        <taxon>Pseudomonadati</taxon>
        <taxon>Verrucomicrobiota</taxon>
        <taxon>Opitutia</taxon>
        <taxon>Puniceicoccales</taxon>
        <taxon>Cerasicoccaceae</taxon>
        <taxon>Cerasicoccus</taxon>
    </lineage>
</organism>
<dbReference type="PANTHER" id="PTHR30558">
    <property type="entry name" value="EXBD MEMBRANE COMPONENT OF PMF-DRIVEN MACROMOLECULE IMPORT SYSTEM"/>
    <property type="match status" value="1"/>
</dbReference>
<evidence type="ECO:0000256" key="6">
    <source>
        <dbReference type="ARBA" id="ARBA00023136"/>
    </source>
</evidence>
<dbReference type="GO" id="GO:0022857">
    <property type="term" value="F:transmembrane transporter activity"/>
    <property type="evidence" value="ECO:0007669"/>
    <property type="project" value="InterPro"/>
</dbReference>
<keyword evidence="5 8" id="KW-1133">Transmembrane helix</keyword>
<sequence length="134" mass="15060">MKAHPPKMDDQDFDITPMIDVVFLLIVFFMVVAAEITQKIEVELPEADKSIVPEELGRRMEVSINEAGDVYVGMIPVDMSELGDRVRIGNSEIVGFKVFVRADSRVPHKFVNDVMKTCAENGVLDVIFATFQQK</sequence>
<evidence type="ECO:0000256" key="2">
    <source>
        <dbReference type="ARBA" id="ARBA00005811"/>
    </source>
</evidence>
<keyword evidence="7" id="KW-0653">Protein transport</keyword>
<dbReference type="EMBL" id="BMXG01000007">
    <property type="protein sequence ID" value="GHB99244.1"/>
    <property type="molecule type" value="Genomic_DNA"/>
</dbReference>
<keyword evidence="6 8" id="KW-0472">Membrane</keyword>
<evidence type="ECO:0000256" key="3">
    <source>
        <dbReference type="ARBA" id="ARBA00022475"/>
    </source>
</evidence>
<evidence type="ECO:0000313" key="10">
    <source>
        <dbReference type="Proteomes" id="UP000642829"/>
    </source>
</evidence>
<comment type="similarity">
    <text evidence="2 7">Belongs to the ExbD/TolR family.</text>
</comment>
<evidence type="ECO:0000256" key="7">
    <source>
        <dbReference type="RuleBase" id="RU003879"/>
    </source>
</evidence>
<keyword evidence="7" id="KW-0813">Transport</keyword>
<dbReference type="GO" id="GO:0015031">
    <property type="term" value="P:protein transport"/>
    <property type="evidence" value="ECO:0007669"/>
    <property type="project" value="UniProtKB-KW"/>
</dbReference>
<evidence type="ECO:0000256" key="5">
    <source>
        <dbReference type="ARBA" id="ARBA00022989"/>
    </source>
</evidence>
<accession>A0A8J3D9Q3</accession>